<keyword evidence="2" id="KW-1185">Reference proteome</keyword>
<evidence type="ECO:0000313" key="1">
    <source>
        <dbReference type="EMBL" id="AEH25200.1"/>
    </source>
</evidence>
<dbReference type="EMBL" id="CP002779">
    <property type="protein sequence ID" value="AEH25200.1"/>
    <property type="molecule type" value="Genomic_DNA"/>
</dbReference>
<dbReference type="RefSeq" id="WP_013906256.1">
    <property type="nucleotide sequence ID" value="NC_015680.1"/>
</dbReference>
<evidence type="ECO:0000313" key="2">
    <source>
        <dbReference type="Proteomes" id="UP000008386"/>
    </source>
</evidence>
<dbReference type="HOGENOM" id="CLU_2581570_0_0_2"/>
<dbReference type="Proteomes" id="UP000008386">
    <property type="component" value="Chromosome"/>
</dbReference>
<proteinExistence type="predicted"/>
<dbReference type="eggNOG" id="arCOG03839">
    <property type="taxonomic scope" value="Archaea"/>
</dbReference>
<name>F8AGR4_PYRYC</name>
<sequence>MKVKNYLSMSNNARENLLKTLEELKREDYLNVLKPEVEKDAVLIVEEFDKDKFFEFVESLRKELLELVESERFAIFIKEW</sequence>
<reference evidence="1 2" key="1">
    <citation type="journal article" date="2011" name="J. Bacteriol.">
        <title>Complete genome sequence of the obligate piezophilic hyperthermophilic archaeon Pyrococcus yayanosii CH1.</title>
        <authorList>
            <person name="Jun X."/>
            <person name="Lupeng L."/>
            <person name="Minjuan X."/>
            <person name="Oger P."/>
            <person name="Fengping W."/>
            <person name="Jebbar M."/>
            <person name="Xiang X."/>
        </authorList>
    </citation>
    <scope>NUCLEOTIDE SEQUENCE [LARGE SCALE GENOMIC DNA]</scope>
    <source>
        <strain evidence="2">CH1 / JCM 16557</strain>
    </source>
</reference>
<dbReference type="STRING" id="529709.PYCH_15340"/>
<organism evidence="1 2">
    <name type="scientific">Pyrococcus yayanosii (strain CH1 / JCM 16557)</name>
    <dbReference type="NCBI Taxonomy" id="529709"/>
    <lineage>
        <taxon>Archaea</taxon>
        <taxon>Methanobacteriati</taxon>
        <taxon>Methanobacteriota</taxon>
        <taxon>Thermococci</taxon>
        <taxon>Thermococcales</taxon>
        <taxon>Thermococcaceae</taxon>
        <taxon>Pyrococcus</taxon>
    </lineage>
</organism>
<dbReference type="AlphaFoldDB" id="F8AGR4"/>
<dbReference type="GeneID" id="70537679"/>
<dbReference type="KEGG" id="pya:PYCH_15340"/>
<gene>
    <name evidence="1" type="ordered locus">PYCH_15340</name>
</gene>
<protein>
    <submittedName>
        <fullName evidence="1">Uncharacterized protein</fullName>
    </submittedName>
</protein>
<accession>F8AGR4</accession>